<name>A0A089P107_9HYPH</name>
<organism evidence="1 2">
    <name type="scientific">Methylobacterium oryzae CBMB20</name>
    <dbReference type="NCBI Taxonomy" id="693986"/>
    <lineage>
        <taxon>Bacteria</taxon>
        <taxon>Pseudomonadati</taxon>
        <taxon>Pseudomonadota</taxon>
        <taxon>Alphaproteobacteria</taxon>
        <taxon>Hyphomicrobiales</taxon>
        <taxon>Methylobacteriaceae</taxon>
        <taxon>Methylobacterium</taxon>
    </lineage>
</organism>
<gene>
    <name evidence="1" type="ORF">MOC_4685</name>
</gene>
<dbReference type="eggNOG" id="ENOG50310GU">
    <property type="taxonomic scope" value="Bacteria"/>
</dbReference>
<reference evidence="1 2" key="1">
    <citation type="journal article" date="2014" name="PLoS ONE">
        <title>Genome Information of Methylobacterium oryzae, a Plant-Probiotic Methylotroph in the Phyllosphere.</title>
        <authorList>
            <person name="Kwak M.J."/>
            <person name="Jeong H."/>
            <person name="Madhaiyan M."/>
            <person name="Lee Y."/>
            <person name="Sa T.M."/>
            <person name="Oh T.K."/>
            <person name="Kim J.F."/>
        </authorList>
    </citation>
    <scope>NUCLEOTIDE SEQUENCE [LARGE SCALE GENOMIC DNA]</scope>
    <source>
        <strain evidence="1 2">CBMB20</strain>
    </source>
</reference>
<proteinExistence type="predicted"/>
<evidence type="ECO:0000313" key="2">
    <source>
        <dbReference type="Proteomes" id="UP000029492"/>
    </source>
</evidence>
<dbReference type="HOGENOM" id="CLU_2753215_0_0_5"/>
<dbReference type="EMBL" id="CP003811">
    <property type="protein sequence ID" value="AIQ92440.1"/>
    <property type="molecule type" value="Genomic_DNA"/>
</dbReference>
<sequence>MEFWDRVMQEIFEIIPAGGALTPAEILPELRGVTIRGATLHKEPLNLATLKKKMDVRVSHNRYFEPRDEGRYARKVG</sequence>
<protein>
    <submittedName>
        <fullName evidence="1">Protein of unassigned function</fullName>
    </submittedName>
</protein>
<accession>A0A089P107</accession>
<dbReference type="AlphaFoldDB" id="A0A089P107"/>
<dbReference type="Proteomes" id="UP000029492">
    <property type="component" value="Chromosome"/>
</dbReference>
<keyword evidence="2" id="KW-1185">Reference proteome</keyword>
<evidence type="ECO:0000313" key="1">
    <source>
        <dbReference type="EMBL" id="AIQ92440.1"/>
    </source>
</evidence>
<dbReference type="KEGG" id="mor:MOC_4685"/>